<sequence length="127" mass="13709">MDVPSELFIALLFYAKNYTSPAEIVALLFLIFGSFMVLELQMQHDGAASSLHGSYVFSGALQSASSAAKGPTGILIALAIVILVVGFVVVRKRRAASSARGPEKFDKKVFSVKESIDLRQSLRGIME</sequence>
<keyword evidence="1" id="KW-1133">Transmembrane helix</keyword>
<gene>
    <name evidence="2" type="ORF">SVUK_LOCUS8875</name>
</gene>
<evidence type="ECO:0000256" key="1">
    <source>
        <dbReference type="SAM" id="Phobius"/>
    </source>
</evidence>
<feature type="transmembrane region" description="Helical" evidence="1">
    <location>
        <begin position="20"/>
        <end position="38"/>
    </location>
</feature>
<evidence type="ECO:0000313" key="2">
    <source>
        <dbReference type="EMBL" id="VDM73877.1"/>
    </source>
</evidence>
<feature type="transmembrane region" description="Helical" evidence="1">
    <location>
        <begin position="74"/>
        <end position="90"/>
    </location>
</feature>
<proteinExistence type="predicted"/>
<name>A0A3P7JCR9_STRVU</name>
<accession>A0A3P7JCR9</accession>
<protein>
    <submittedName>
        <fullName evidence="2">Uncharacterized protein</fullName>
    </submittedName>
</protein>
<evidence type="ECO:0000313" key="3">
    <source>
        <dbReference type="Proteomes" id="UP000270094"/>
    </source>
</evidence>
<keyword evidence="1" id="KW-0812">Transmembrane</keyword>
<reference evidence="2 3" key="1">
    <citation type="submission" date="2018-11" db="EMBL/GenBank/DDBJ databases">
        <authorList>
            <consortium name="Pathogen Informatics"/>
        </authorList>
    </citation>
    <scope>NUCLEOTIDE SEQUENCE [LARGE SCALE GENOMIC DNA]</scope>
</reference>
<dbReference type="Proteomes" id="UP000270094">
    <property type="component" value="Unassembled WGS sequence"/>
</dbReference>
<dbReference type="EMBL" id="UYYB01032862">
    <property type="protein sequence ID" value="VDM73877.1"/>
    <property type="molecule type" value="Genomic_DNA"/>
</dbReference>
<keyword evidence="3" id="KW-1185">Reference proteome</keyword>
<keyword evidence="1" id="KW-0472">Membrane</keyword>
<organism evidence="2 3">
    <name type="scientific">Strongylus vulgaris</name>
    <name type="common">Blood worm</name>
    <dbReference type="NCBI Taxonomy" id="40348"/>
    <lineage>
        <taxon>Eukaryota</taxon>
        <taxon>Metazoa</taxon>
        <taxon>Ecdysozoa</taxon>
        <taxon>Nematoda</taxon>
        <taxon>Chromadorea</taxon>
        <taxon>Rhabditida</taxon>
        <taxon>Rhabditina</taxon>
        <taxon>Rhabditomorpha</taxon>
        <taxon>Strongyloidea</taxon>
        <taxon>Strongylidae</taxon>
        <taxon>Strongylus</taxon>
    </lineage>
</organism>
<dbReference type="AlphaFoldDB" id="A0A3P7JCR9"/>